<reference evidence="2 3" key="1">
    <citation type="submission" date="2022-06" db="EMBL/GenBank/DDBJ databases">
        <title>Thiomicrohabdus sp. nov, an obligately chemolithoautotrophic, sulfur-oxidizing bacterium isolated from beach of Guanyin Mountain. Amoy.</title>
        <authorList>
            <person name="Zhu H."/>
        </authorList>
    </citation>
    <scope>NUCLEOTIDE SEQUENCE [LARGE SCALE GENOMIC DNA]</scope>
    <source>
        <strain evidence="2 3">XGS-01</strain>
    </source>
</reference>
<feature type="transmembrane region" description="Helical" evidence="1">
    <location>
        <begin position="337"/>
        <end position="359"/>
    </location>
</feature>
<evidence type="ECO:0008006" key="4">
    <source>
        <dbReference type="Google" id="ProtNLM"/>
    </source>
</evidence>
<keyword evidence="1" id="KW-0812">Transmembrane</keyword>
<keyword evidence="3" id="KW-1185">Reference proteome</keyword>
<name>A0ABY8C9E9_9GAMM</name>
<sequence length="636" mass="72316">MQSTASSSQAVDNPIKSLTAEQLSQLKGILLSTNEEKILEDSFNLSKNKDELSKLRSLLFPAEEFQQRLFQNDFKKFQHLIEWLEANQLKANQLTQILPKAIEDLASNSPRFTEALAPQIEKSLHRSVAKNPQPLIDSLFPIIGPMIRKSISESLSDMLKNINQLVDQSFSIKALKWRWEARKTGKSYAEVALIRSLSYQVDQIFLIHQETSILLEHLTSPNSIHKDADMVSGMLSAVQDFATDAFSIEDGGYLSELKLGDFTLILEKGPKASIVAAVLGKAPASLRNELQQKLESIHRDFNDELINFNGNTQVFDSAIADLSTCLISQKRSQRKPILRWVVLSLIIASAMFYSGHLMWKHFYYDQAWSEVVSQLKQQPGIIVLENDDSEIHGLVDPIIGDIKQFTARQPWFNNNKLDIEQIDFHFRPFISLDSSIIEKRIEQSLYLPQGIQHQFKDSVLSLKGETTSTWLTNNSIRLQSIQGVTHLDTSGLILTDIEQRKNQETWNKLLNQHKKQIESIHFYFDVGLTELTEEHKAILTKLISHIYSVEEQAKNLQLQVKWTVVGFIDHTSGSIKLNTQLTQQRVDAIALQFKALTKDLNINFSTALSLYEVQSETVSTENLRRVSLKFKVSPIS</sequence>
<keyword evidence="1" id="KW-1133">Transmembrane helix</keyword>
<protein>
    <recommendedName>
        <fullName evidence="4">OmpA family protein</fullName>
    </recommendedName>
</protein>
<dbReference type="EMBL" id="CP102381">
    <property type="protein sequence ID" value="WEJ62600.1"/>
    <property type="molecule type" value="Genomic_DNA"/>
</dbReference>
<dbReference type="Proteomes" id="UP001222275">
    <property type="component" value="Chromosome"/>
</dbReference>
<dbReference type="RefSeq" id="WP_275594858.1">
    <property type="nucleotide sequence ID" value="NZ_CP102381.1"/>
</dbReference>
<accession>A0ABY8C9E9</accession>
<keyword evidence="1" id="KW-0472">Membrane</keyword>
<evidence type="ECO:0000313" key="2">
    <source>
        <dbReference type="EMBL" id="WEJ62600.1"/>
    </source>
</evidence>
<evidence type="ECO:0000313" key="3">
    <source>
        <dbReference type="Proteomes" id="UP001222275"/>
    </source>
</evidence>
<gene>
    <name evidence="2" type="ORF">NR989_11385</name>
</gene>
<organism evidence="2 3">
    <name type="scientific">Thiomicrorhabdus lithotrophica</name>
    <dbReference type="NCBI Taxonomy" id="2949997"/>
    <lineage>
        <taxon>Bacteria</taxon>
        <taxon>Pseudomonadati</taxon>
        <taxon>Pseudomonadota</taxon>
        <taxon>Gammaproteobacteria</taxon>
        <taxon>Thiotrichales</taxon>
        <taxon>Piscirickettsiaceae</taxon>
        <taxon>Thiomicrorhabdus</taxon>
    </lineage>
</organism>
<proteinExistence type="predicted"/>
<evidence type="ECO:0000256" key="1">
    <source>
        <dbReference type="SAM" id="Phobius"/>
    </source>
</evidence>